<evidence type="ECO:0000259" key="13">
    <source>
        <dbReference type="PROSITE" id="PS50055"/>
    </source>
</evidence>
<evidence type="ECO:0000256" key="12">
    <source>
        <dbReference type="SAM" id="Phobius"/>
    </source>
</evidence>
<accession>A0ABM3JAQ3</accession>
<dbReference type="EC" id="3.1.3.48" evidence="2"/>
<protein>
    <recommendedName>
        <fullName evidence="2">protein-tyrosine-phosphatase</fullName>
        <ecNumber evidence="2">3.1.3.48</ecNumber>
    </recommendedName>
</protein>
<dbReference type="PROSITE" id="PS00383">
    <property type="entry name" value="TYR_PHOSPHATASE_1"/>
    <property type="match status" value="1"/>
</dbReference>
<dbReference type="SMART" id="SM00409">
    <property type="entry name" value="IG"/>
    <property type="match status" value="1"/>
</dbReference>
<reference evidence="16" key="1">
    <citation type="submission" date="2025-05" db="UniProtKB">
        <authorList>
            <consortium name="RefSeq"/>
        </authorList>
    </citation>
    <scope>NUCLEOTIDE SEQUENCE [LARGE SCALE GENOMIC DNA]</scope>
</reference>
<keyword evidence="9" id="KW-0325">Glycoprotein</keyword>
<feature type="compositionally biased region" description="Low complexity" evidence="11">
    <location>
        <begin position="1372"/>
        <end position="1394"/>
    </location>
</feature>
<feature type="domain" description="Fibronectin type-III" evidence="15">
    <location>
        <begin position="441"/>
        <end position="547"/>
    </location>
</feature>
<dbReference type="SUPFAM" id="SSF48726">
    <property type="entry name" value="Immunoglobulin"/>
    <property type="match status" value="1"/>
</dbReference>
<dbReference type="Pfam" id="PF00041">
    <property type="entry name" value="fn3"/>
    <property type="match status" value="4"/>
</dbReference>
<dbReference type="GeneID" id="105222126"/>
<dbReference type="PROSITE" id="PS50056">
    <property type="entry name" value="TYR_PHOSPHATASE_2"/>
    <property type="match status" value="1"/>
</dbReference>
<dbReference type="InterPro" id="IPR036116">
    <property type="entry name" value="FN3_sf"/>
</dbReference>
<gene>
    <name evidence="17" type="primary">LOC105222126</name>
</gene>
<dbReference type="InterPro" id="IPR013783">
    <property type="entry name" value="Ig-like_fold"/>
</dbReference>
<dbReference type="PROSITE" id="PS50853">
    <property type="entry name" value="FN3"/>
    <property type="match status" value="4"/>
</dbReference>
<evidence type="ECO:0000256" key="3">
    <source>
        <dbReference type="ARBA" id="ARBA00022692"/>
    </source>
</evidence>
<dbReference type="InterPro" id="IPR003595">
    <property type="entry name" value="Tyr_Pase_cat"/>
</dbReference>
<comment type="subcellular location">
    <subcellularLocation>
        <location evidence="1">Membrane</location>
        <topology evidence="1">Single-pass type I membrane protein</topology>
    </subcellularLocation>
</comment>
<dbReference type="SUPFAM" id="SSF49265">
    <property type="entry name" value="Fibronectin type III"/>
    <property type="match status" value="2"/>
</dbReference>
<sequence length="1772" mass="198300">MTLRISAKYKNHLGLIIYGFAALLLLLTAAPLGSQAGRIFDVTNLEYVNVVAEAGKNVTILCPGVSEHSLVDTLVWKTSTTTIAQFANRIQHLHSPRIQLLSDNFGLQFNPAIASDTAEYFCLVNDRHIPEAIVDLLVQDVPDPPERPLLISFTSRSVNLSWAHSQHPRNAPVTHFVIETRVGENGPWDQVPQILTKSNQTSYQVTALIPFTVYSFRLLAVNKLGISAPSKESYYIVTLREAPTGKPIPTTAHNTSSTSVYISWKPPPADTILGEFLGYRITYRPRDRNDTKEIYIRDSTVESHEITNLETYTQYKVTVQVFNPEGLGPETTILVMTDEGVPSKPLNLTVLNVTSTSITMSWYPPKNQNGAIAGYHVFHIHDNQTGVEIMKNSRNSQDSLIIFELPNLKPFTDYRVIVQAFTMKNEGNPSDQIVQRTDVAGPSPPYVVNLTCHSQDAIAIRWRRPHEFYNTIDFYIIKTRVVGQDNHRDIRINASAKELETAMILQNITTHTEYEVRVAAATLSIINPKKIVLGKYSEPRKISLHPNCEKIQSLLRQSHNDYNLAVLVGIIFSCFGIVLIVMAFFLWSRKCFHAAYYYLDDPPHHPNLPQVDWEAPVEVAGEIRAAVPVNEFAKHVASLHADGDIGFSREYEAIQNESIDDLPCEHSQHPENKRKNRYLNITAYDHSRVHLHPTPGQKKNLDYINANFIDGYQKSRAFIGTQGPLPDTFDCFWRMIWEQRVSIIVMITNLVERGRRKCDMYWPKDGVETYGVIQVKMVDEEVMSTYTVRTLQIKHLKVKQLKKKKQCNAEKIVYQYHYTNWPDHGTPDHPLPVLDFVKKSSAANPDDAGPIVVHCSAGVGRTGTYIVLDAMLKQIQQKLVVNVFGFLRHIRIQRNFLVQTEEQYIFIHDALVEAIASGETNLRTEQIEELKNCTPYLEQQYKNIIQFQTKDIHIASAMKQVNSVKNRGAIFPIESSRVHLTPKPGEEGSDYINASWLHGFRRLRDFIVTQHPMSHTMKDFWQMVWDHNAQTIVLLSSLDEINFAQFWPDDTQPIESDYYRVKFLRKTNKSDYVSRDFVIQSIQDDYELNVKMLHCPSWPEMSNPKSIYDFIVDVHERCADYRNGPIVVVDRYGGAQACTFCAISSLAMEMEYCSTASIYQYAKLYHNKRPGVWTSSEDIRLIYNILSFLPRNLQLLERTALRTEFEDVTTATPDLYSKICSNGNINAQQNCNNLVYHNHSSSVNHSNSISNTNVLNANACNNTNNTTTNNLNTNYTTNTITTTTTTATATTPTTIDTSGGNITPPATLTPTTSANSLQYQQQQHQQSPQQQPHYASQHMQSLNSVQSPTTTTNNTPATSNSKTATPLPPPSSSSSTTTPTISTSPAAPLASITSNNNSTAMFTTTTSDLTNLTTNSNISNNTNNCNANLIGNANYNENFANTNTTTNAYTTATTNTNTTNQHNTIPYCVTPNMNANTNTNTNTTFTTNTESVSTNHYITNTTTPTSIAAISTNGERFSLVNNLEQQQQHQHLNEQLQQQPHQYEPTHLHHHHNQQQQQQQPSQLTSLTDAVGELQLHGTNGNSNLTTPTTTTNGIDCYATTMALPPPPPAFDNEPDLALQQQQRQQMHQHLQQLQHDHQLDPLNSNADANASMISTPCSDDIIDGLTPLLPPPPPQYPNNAYANNTCNMAVVNATTPLTKSSSNTSLSSANATINFNGNGYGNGNGNNNQIQLHGNGNGLLNATNTNTKQMTNLTTTKAATVTDAQSLDIVG</sequence>
<feature type="domain" description="Tyrosine-protein phosphatase" evidence="13">
    <location>
        <begin position="647"/>
        <end position="914"/>
    </location>
</feature>
<dbReference type="Pfam" id="PF00102">
    <property type="entry name" value="Y_phosphatase"/>
    <property type="match status" value="2"/>
</dbReference>
<feature type="transmembrane region" description="Helical" evidence="12">
    <location>
        <begin position="562"/>
        <end position="587"/>
    </location>
</feature>
<evidence type="ECO:0000256" key="9">
    <source>
        <dbReference type="ARBA" id="ARBA00023180"/>
    </source>
</evidence>
<evidence type="ECO:0000256" key="5">
    <source>
        <dbReference type="ARBA" id="ARBA00022801"/>
    </source>
</evidence>
<feature type="region of interest" description="Disordered" evidence="11">
    <location>
        <begin position="1543"/>
        <end position="1564"/>
    </location>
</feature>
<evidence type="ECO:0000313" key="16">
    <source>
        <dbReference type="Proteomes" id="UP001652620"/>
    </source>
</evidence>
<feature type="domain" description="Tyrosine specific protein phosphatases" evidence="14">
    <location>
        <begin position="831"/>
        <end position="905"/>
    </location>
</feature>
<evidence type="ECO:0000256" key="6">
    <source>
        <dbReference type="ARBA" id="ARBA00022912"/>
    </source>
</evidence>
<feature type="domain" description="Fibronectin type-III" evidence="15">
    <location>
        <begin position="144"/>
        <end position="242"/>
    </location>
</feature>
<dbReference type="RefSeq" id="XP_049306309.1">
    <property type="nucleotide sequence ID" value="XM_049450352.1"/>
</dbReference>
<keyword evidence="8 12" id="KW-0472">Membrane</keyword>
<keyword evidence="3 12" id="KW-0812">Transmembrane</keyword>
<evidence type="ECO:0000313" key="17">
    <source>
        <dbReference type="RefSeq" id="XP_049306309.1"/>
    </source>
</evidence>
<evidence type="ECO:0000259" key="15">
    <source>
        <dbReference type="PROSITE" id="PS50853"/>
    </source>
</evidence>
<dbReference type="PROSITE" id="PS50055">
    <property type="entry name" value="TYR_PHOSPHATASE_PTP"/>
    <property type="match status" value="2"/>
</dbReference>
<keyword evidence="6" id="KW-0904">Protein phosphatase</keyword>
<evidence type="ECO:0000256" key="8">
    <source>
        <dbReference type="ARBA" id="ARBA00023136"/>
    </source>
</evidence>
<dbReference type="Gene3D" id="3.90.190.10">
    <property type="entry name" value="Protein tyrosine phosphatase superfamily"/>
    <property type="match status" value="2"/>
</dbReference>
<name>A0ABM3JAQ3_BACDO</name>
<dbReference type="InterPro" id="IPR029021">
    <property type="entry name" value="Prot-tyrosine_phosphatase-like"/>
</dbReference>
<keyword evidence="5" id="KW-0378">Hydrolase</keyword>
<evidence type="ECO:0000256" key="11">
    <source>
        <dbReference type="SAM" id="MobiDB-lite"/>
    </source>
</evidence>
<dbReference type="InterPro" id="IPR000242">
    <property type="entry name" value="PTP_cat"/>
</dbReference>
<dbReference type="SMART" id="SM00404">
    <property type="entry name" value="PTPc_motif"/>
    <property type="match status" value="2"/>
</dbReference>
<dbReference type="CDD" id="cd14549">
    <property type="entry name" value="R5-PTPc-1"/>
    <property type="match status" value="1"/>
</dbReference>
<dbReference type="PANTHER" id="PTHR46957">
    <property type="entry name" value="CYTOKINE RECEPTOR"/>
    <property type="match status" value="1"/>
</dbReference>
<dbReference type="SMART" id="SM00060">
    <property type="entry name" value="FN3"/>
    <property type="match status" value="4"/>
</dbReference>
<evidence type="ECO:0000256" key="10">
    <source>
        <dbReference type="ARBA" id="ARBA00051722"/>
    </source>
</evidence>
<keyword evidence="7 12" id="KW-1133">Transmembrane helix</keyword>
<dbReference type="SMART" id="SM00194">
    <property type="entry name" value="PTPc"/>
    <property type="match status" value="2"/>
</dbReference>
<dbReference type="InterPro" id="IPR016130">
    <property type="entry name" value="Tyr_Pase_AS"/>
</dbReference>
<reference evidence="17" key="2">
    <citation type="submission" date="2025-08" db="UniProtKB">
        <authorList>
            <consortium name="RefSeq"/>
        </authorList>
    </citation>
    <scope>IDENTIFICATION</scope>
    <source>
        <tissue evidence="17">Adult</tissue>
    </source>
</reference>
<organism evidence="16 17">
    <name type="scientific">Bactrocera dorsalis</name>
    <name type="common">Oriental fruit fly</name>
    <name type="synonym">Dacus dorsalis</name>
    <dbReference type="NCBI Taxonomy" id="27457"/>
    <lineage>
        <taxon>Eukaryota</taxon>
        <taxon>Metazoa</taxon>
        <taxon>Ecdysozoa</taxon>
        <taxon>Arthropoda</taxon>
        <taxon>Hexapoda</taxon>
        <taxon>Insecta</taxon>
        <taxon>Pterygota</taxon>
        <taxon>Neoptera</taxon>
        <taxon>Endopterygota</taxon>
        <taxon>Diptera</taxon>
        <taxon>Brachycera</taxon>
        <taxon>Muscomorpha</taxon>
        <taxon>Tephritoidea</taxon>
        <taxon>Tephritidae</taxon>
        <taxon>Bactrocera</taxon>
        <taxon>Bactrocera</taxon>
    </lineage>
</organism>
<dbReference type="Gene3D" id="2.60.40.10">
    <property type="entry name" value="Immunoglobulins"/>
    <property type="match status" value="5"/>
</dbReference>
<evidence type="ECO:0000259" key="14">
    <source>
        <dbReference type="PROSITE" id="PS50056"/>
    </source>
</evidence>
<evidence type="ECO:0000256" key="7">
    <source>
        <dbReference type="ARBA" id="ARBA00022989"/>
    </source>
</evidence>
<proteinExistence type="predicted"/>
<dbReference type="SUPFAM" id="SSF52799">
    <property type="entry name" value="(Phosphotyrosine protein) phosphatases II"/>
    <property type="match status" value="2"/>
</dbReference>
<dbReference type="CDD" id="cd00063">
    <property type="entry name" value="FN3"/>
    <property type="match status" value="4"/>
</dbReference>
<dbReference type="CDD" id="cd14550">
    <property type="entry name" value="R5-PTP-2"/>
    <property type="match status" value="1"/>
</dbReference>
<dbReference type="InterPro" id="IPR000387">
    <property type="entry name" value="Tyr_Pase_dom"/>
</dbReference>
<feature type="domain" description="Fibronectin type-III" evidence="15">
    <location>
        <begin position="345"/>
        <end position="440"/>
    </location>
</feature>
<feature type="domain" description="Tyrosine-protein phosphatase" evidence="13">
    <location>
        <begin position="937"/>
        <end position="1189"/>
    </location>
</feature>
<keyword evidence="16" id="KW-1185">Reference proteome</keyword>
<dbReference type="InterPro" id="IPR003599">
    <property type="entry name" value="Ig_sub"/>
</dbReference>
<keyword evidence="4" id="KW-0732">Signal</keyword>
<evidence type="ECO:0000256" key="4">
    <source>
        <dbReference type="ARBA" id="ARBA00022729"/>
    </source>
</evidence>
<dbReference type="InterPro" id="IPR050713">
    <property type="entry name" value="RTP_Phos/Ushers"/>
</dbReference>
<dbReference type="PRINTS" id="PR00700">
    <property type="entry name" value="PRTYPHPHTASE"/>
</dbReference>
<evidence type="ECO:0000256" key="2">
    <source>
        <dbReference type="ARBA" id="ARBA00013064"/>
    </source>
</evidence>
<dbReference type="InterPro" id="IPR036179">
    <property type="entry name" value="Ig-like_dom_sf"/>
</dbReference>
<evidence type="ECO:0000256" key="1">
    <source>
        <dbReference type="ARBA" id="ARBA00004479"/>
    </source>
</evidence>
<dbReference type="InterPro" id="IPR003961">
    <property type="entry name" value="FN3_dom"/>
</dbReference>
<dbReference type="Proteomes" id="UP001652620">
    <property type="component" value="Chromosome 2"/>
</dbReference>
<feature type="region of interest" description="Disordered" evidence="11">
    <location>
        <begin position="1290"/>
        <end position="1394"/>
    </location>
</feature>
<comment type="catalytic activity">
    <reaction evidence="10">
        <text>O-phospho-L-tyrosyl-[protein] + H2O = L-tyrosyl-[protein] + phosphate</text>
        <dbReference type="Rhea" id="RHEA:10684"/>
        <dbReference type="Rhea" id="RHEA-COMP:10136"/>
        <dbReference type="Rhea" id="RHEA-COMP:20101"/>
        <dbReference type="ChEBI" id="CHEBI:15377"/>
        <dbReference type="ChEBI" id="CHEBI:43474"/>
        <dbReference type="ChEBI" id="CHEBI:46858"/>
        <dbReference type="ChEBI" id="CHEBI:61978"/>
        <dbReference type="EC" id="3.1.3.48"/>
    </reaction>
</comment>
<feature type="compositionally biased region" description="Low complexity" evidence="11">
    <location>
        <begin position="1347"/>
        <end position="1365"/>
    </location>
</feature>
<dbReference type="PANTHER" id="PTHR46957:SF6">
    <property type="entry name" value="PROTEIN-TYROSINE-PHOSPHATASE"/>
    <property type="match status" value="1"/>
</dbReference>
<feature type="domain" description="Fibronectin type-III" evidence="15">
    <location>
        <begin position="246"/>
        <end position="344"/>
    </location>
</feature>
<feature type="compositionally biased region" description="Low complexity" evidence="11">
    <location>
        <begin position="1303"/>
        <end position="1337"/>
    </location>
</feature>